<dbReference type="InterPro" id="IPR055170">
    <property type="entry name" value="GFO_IDH_MocA-like_dom"/>
</dbReference>
<dbReference type="InterPro" id="IPR036291">
    <property type="entry name" value="NAD(P)-bd_dom_sf"/>
</dbReference>
<dbReference type="Gene3D" id="3.40.50.720">
    <property type="entry name" value="NAD(P)-binding Rossmann-like Domain"/>
    <property type="match status" value="1"/>
</dbReference>
<feature type="domain" description="Gfo/Idh/MocA-like oxidoreductase N-terminal" evidence="1">
    <location>
        <begin position="2"/>
        <end position="116"/>
    </location>
</feature>
<evidence type="ECO:0000313" key="3">
    <source>
        <dbReference type="EMBL" id="GBG07822.1"/>
    </source>
</evidence>
<dbReference type="InterPro" id="IPR052515">
    <property type="entry name" value="Gfo/Idh/MocA_Oxidoreductase"/>
</dbReference>
<dbReference type="Proteomes" id="UP000245202">
    <property type="component" value="Unassembled WGS sequence"/>
</dbReference>
<dbReference type="RefSeq" id="WP_087570269.1">
    <property type="nucleotide sequence ID" value="NZ_BDQX01000113.1"/>
</dbReference>
<dbReference type="GO" id="GO:0000166">
    <property type="term" value="F:nucleotide binding"/>
    <property type="evidence" value="ECO:0007669"/>
    <property type="project" value="InterPro"/>
</dbReference>
<gene>
    <name evidence="3" type="ORF">PAT3040_02383</name>
</gene>
<sequence>MVNIGFIGAGGITQNHIQALKLLSNAQVVSVYDANREAAVRLSEATGAQVMDSADQVLDRSRIDAVYICTPQFARGNLEETAVERGIHLFVEKPLGIDLEVALKKAEMIEQSGLINAAGYCLRYYDTLQEVKQYLQGKHVHLIQAHRFGTAHSSRWWWQLEQSGGHLVDAVTHQVDLIRYLVGEFSEVYSQSSNSAFARMKQESTIYDAGALSFGLESGAVGSITESCLSPYCRGSEIKLFGADFYVHIENNKKVTIMDGSRHITQTSQLNAMYEENRAFVNAVESGRQDLILSSYADGAKTLAFTLAANRSAAEKRAVAL</sequence>
<accession>A0A2R5EMF4</accession>
<evidence type="ECO:0000313" key="4">
    <source>
        <dbReference type="Proteomes" id="UP000245202"/>
    </source>
</evidence>
<organism evidence="3 4">
    <name type="scientific">Paenibacillus agaridevorans</name>
    <dbReference type="NCBI Taxonomy" id="171404"/>
    <lineage>
        <taxon>Bacteria</taxon>
        <taxon>Bacillati</taxon>
        <taxon>Bacillota</taxon>
        <taxon>Bacilli</taxon>
        <taxon>Bacillales</taxon>
        <taxon>Paenibacillaceae</taxon>
        <taxon>Paenibacillus</taxon>
    </lineage>
</organism>
<keyword evidence="4" id="KW-1185">Reference proteome</keyword>
<dbReference type="Gene3D" id="3.30.360.10">
    <property type="entry name" value="Dihydrodipicolinate Reductase, domain 2"/>
    <property type="match status" value="1"/>
</dbReference>
<protein>
    <submittedName>
        <fullName evidence="3">Gfo/Idh/MocA family oxidoreductase</fullName>
    </submittedName>
</protein>
<dbReference type="EMBL" id="BDQX01000113">
    <property type="protein sequence ID" value="GBG07822.1"/>
    <property type="molecule type" value="Genomic_DNA"/>
</dbReference>
<dbReference type="Pfam" id="PF01408">
    <property type="entry name" value="GFO_IDH_MocA"/>
    <property type="match status" value="1"/>
</dbReference>
<reference evidence="3 4" key="1">
    <citation type="submission" date="2017-08" db="EMBL/GenBank/DDBJ databases">
        <title>Substantial Increase in Enzyme Production by Combined Drug-Resistance Mutations in Paenibacillus agaridevorans.</title>
        <authorList>
            <person name="Tanaka Y."/>
            <person name="Funane K."/>
            <person name="Hosaka T."/>
            <person name="Shiwa Y."/>
            <person name="Fujita N."/>
            <person name="Miyazaki T."/>
            <person name="Yoshikawa H."/>
            <person name="Murakami K."/>
            <person name="Kasahara K."/>
            <person name="Inaoka T."/>
            <person name="Hiraga Y."/>
            <person name="Ochi K."/>
        </authorList>
    </citation>
    <scope>NUCLEOTIDE SEQUENCE [LARGE SCALE GENOMIC DNA]</scope>
    <source>
        <strain evidence="3 4">T-3040</strain>
    </source>
</reference>
<evidence type="ECO:0000259" key="1">
    <source>
        <dbReference type="Pfam" id="PF01408"/>
    </source>
</evidence>
<dbReference type="Pfam" id="PF22725">
    <property type="entry name" value="GFO_IDH_MocA_C3"/>
    <property type="match status" value="1"/>
</dbReference>
<proteinExistence type="predicted"/>
<feature type="domain" description="GFO/IDH/MocA-like oxidoreductase" evidence="2">
    <location>
        <begin position="143"/>
        <end position="242"/>
    </location>
</feature>
<dbReference type="InterPro" id="IPR000683">
    <property type="entry name" value="Gfo/Idh/MocA-like_OxRdtase_N"/>
</dbReference>
<dbReference type="PANTHER" id="PTHR43249:SF1">
    <property type="entry name" value="D-GLUCOSIDE 3-DEHYDROGENASE"/>
    <property type="match status" value="1"/>
</dbReference>
<evidence type="ECO:0000259" key="2">
    <source>
        <dbReference type="Pfam" id="PF22725"/>
    </source>
</evidence>
<dbReference type="AlphaFoldDB" id="A0A2R5EMF4"/>
<dbReference type="SUPFAM" id="SSF55347">
    <property type="entry name" value="Glyceraldehyde-3-phosphate dehydrogenase-like, C-terminal domain"/>
    <property type="match status" value="1"/>
</dbReference>
<name>A0A2R5EMF4_9BACL</name>
<comment type="caution">
    <text evidence="3">The sequence shown here is derived from an EMBL/GenBank/DDBJ whole genome shotgun (WGS) entry which is preliminary data.</text>
</comment>
<dbReference type="SUPFAM" id="SSF51735">
    <property type="entry name" value="NAD(P)-binding Rossmann-fold domains"/>
    <property type="match status" value="1"/>
</dbReference>
<dbReference type="PANTHER" id="PTHR43249">
    <property type="entry name" value="UDP-N-ACETYL-2-AMINO-2-DEOXY-D-GLUCURONATE OXIDASE"/>
    <property type="match status" value="1"/>
</dbReference>